<dbReference type="EMBL" id="WEIO01000014">
    <property type="protein sequence ID" value="KAB7704407.1"/>
    <property type="molecule type" value="Genomic_DNA"/>
</dbReference>
<keyword evidence="2" id="KW-1185">Reference proteome</keyword>
<reference evidence="1 2" key="1">
    <citation type="submission" date="2019-10" db="EMBL/GenBank/DDBJ databases">
        <title>Bacillus aerolatum sp. nov., isolated from bioaerosol of sport playgrounds.</title>
        <authorList>
            <person name="Chen P."/>
            <person name="Zhang G."/>
        </authorList>
    </citation>
    <scope>NUCLEOTIDE SEQUENCE [LARGE SCALE GENOMIC DNA]</scope>
    <source>
        <strain evidence="1 2">CX253</strain>
    </source>
</reference>
<protein>
    <recommendedName>
        <fullName evidence="3">IDEAL domain-containing protein</fullName>
    </recommendedName>
</protein>
<name>A0A6I1FBC9_9BACI</name>
<proteinExistence type="predicted"/>
<dbReference type="AlphaFoldDB" id="A0A6I1FBC9"/>
<dbReference type="RefSeq" id="WP_152154389.1">
    <property type="nucleotide sequence ID" value="NZ_WEIO01000014.1"/>
</dbReference>
<accession>A0A6I1FBC9</accession>
<evidence type="ECO:0008006" key="3">
    <source>
        <dbReference type="Google" id="ProtNLM"/>
    </source>
</evidence>
<dbReference type="Proteomes" id="UP000429595">
    <property type="component" value="Unassembled WGS sequence"/>
</dbReference>
<sequence>MYKVGVWVEVKNRNAIGFVLEASYQGATVFVIKGGKPIGEHRYSYHQLVLMGDYLTVGELLDLAKLTVDLNQKEWFMEITERMKEISG</sequence>
<evidence type="ECO:0000313" key="1">
    <source>
        <dbReference type="EMBL" id="KAB7704407.1"/>
    </source>
</evidence>
<evidence type="ECO:0000313" key="2">
    <source>
        <dbReference type="Proteomes" id="UP000429595"/>
    </source>
</evidence>
<organism evidence="1 2">
    <name type="scientific">Bacillus aerolatus</name>
    <dbReference type="NCBI Taxonomy" id="2653354"/>
    <lineage>
        <taxon>Bacteria</taxon>
        <taxon>Bacillati</taxon>
        <taxon>Bacillota</taxon>
        <taxon>Bacilli</taxon>
        <taxon>Bacillales</taxon>
        <taxon>Bacillaceae</taxon>
        <taxon>Bacillus</taxon>
    </lineage>
</organism>
<comment type="caution">
    <text evidence="1">The sequence shown here is derived from an EMBL/GenBank/DDBJ whole genome shotgun (WGS) entry which is preliminary data.</text>
</comment>
<gene>
    <name evidence="1" type="ORF">F9802_17820</name>
</gene>